<reference evidence="2 3" key="1">
    <citation type="submission" date="2017-12" db="EMBL/GenBank/DDBJ databases">
        <title>Comparative genomics of Botrytis spp.</title>
        <authorList>
            <person name="Valero-Jimenez C.A."/>
            <person name="Tapia P."/>
            <person name="Veloso J."/>
            <person name="Silva-Moreno E."/>
            <person name="Staats M."/>
            <person name="Valdes J.H."/>
            <person name="Van Kan J.A.L."/>
        </authorList>
    </citation>
    <scope>NUCLEOTIDE SEQUENCE [LARGE SCALE GENOMIC DNA]</scope>
    <source>
        <strain evidence="2 3">Bh0001</strain>
    </source>
</reference>
<sequence>MVRARTHAYLLQYTLHGVPVRDVGEGLEETFDGSSSSFPQSSTVTTSAATTITTNFTATTTNNLTATATNNLPVRPATDNNLLPTNPPQPLLTSTPLARVNTMSYDEARTAMFRAHVIGAPISLDAIRIFFDNRFNQEELLYEMCMLFGIRPKEENLFITMVLLYVFAFFCRILPHVL</sequence>
<keyword evidence="1" id="KW-0472">Membrane</keyword>
<evidence type="ECO:0000313" key="2">
    <source>
        <dbReference type="EMBL" id="TGO35553.1"/>
    </source>
</evidence>
<dbReference type="EMBL" id="PQXK01000154">
    <property type="protein sequence ID" value="TGO35553.1"/>
    <property type="molecule type" value="Genomic_DNA"/>
</dbReference>
<dbReference type="AlphaFoldDB" id="A0A4Z1GP54"/>
<evidence type="ECO:0000313" key="3">
    <source>
        <dbReference type="Proteomes" id="UP000297814"/>
    </source>
</evidence>
<feature type="transmembrane region" description="Helical" evidence="1">
    <location>
        <begin position="156"/>
        <end position="175"/>
    </location>
</feature>
<keyword evidence="1" id="KW-0812">Transmembrane</keyword>
<accession>A0A4Z1GP54</accession>
<protein>
    <submittedName>
        <fullName evidence="2">Uncharacterized protein</fullName>
    </submittedName>
</protein>
<gene>
    <name evidence="2" type="ORF">BHYA_0154g00150</name>
</gene>
<evidence type="ECO:0000256" key="1">
    <source>
        <dbReference type="SAM" id="Phobius"/>
    </source>
</evidence>
<proteinExistence type="predicted"/>
<organism evidence="2 3">
    <name type="scientific">Botrytis hyacinthi</name>
    <dbReference type="NCBI Taxonomy" id="278943"/>
    <lineage>
        <taxon>Eukaryota</taxon>
        <taxon>Fungi</taxon>
        <taxon>Dikarya</taxon>
        <taxon>Ascomycota</taxon>
        <taxon>Pezizomycotina</taxon>
        <taxon>Leotiomycetes</taxon>
        <taxon>Helotiales</taxon>
        <taxon>Sclerotiniaceae</taxon>
        <taxon>Botrytis</taxon>
    </lineage>
</organism>
<keyword evidence="3" id="KW-1185">Reference proteome</keyword>
<keyword evidence="1" id="KW-1133">Transmembrane helix</keyword>
<name>A0A4Z1GP54_9HELO</name>
<comment type="caution">
    <text evidence="2">The sequence shown here is derived from an EMBL/GenBank/DDBJ whole genome shotgun (WGS) entry which is preliminary data.</text>
</comment>
<dbReference type="Proteomes" id="UP000297814">
    <property type="component" value="Unassembled WGS sequence"/>
</dbReference>